<reference evidence="2 3" key="1">
    <citation type="submission" date="2018-06" db="EMBL/GenBank/DDBJ databases">
        <title>Sphaerisporangium craniellae sp. nov., isolated from a marine sponge in the South China Sea.</title>
        <authorList>
            <person name="Li L."/>
        </authorList>
    </citation>
    <scope>NUCLEOTIDE SEQUENCE [LARGE SCALE GENOMIC DNA]</scope>
    <source>
        <strain evidence="2 3">LHW63015</strain>
    </source>
</reference>
<protein>
    <recommendedName>
        <fullName evidence="4">MFS transporter</fullName>
    </recommendedName>
</protein>
<dbReference type="AlphaFoldDB" id="A0A366LUW9"/>
<feature type="transmembrane region" description="Helical" evidence="1">
    <location>
        <begin position="47"/>
        <end position="70"/>
    </location>
</feature>
<dbReference type="Gene3D" id="1.20.1250.20">
    <property type="entry name" value="MFS general substrate transporter like domains"/>
    <property type="match status" value="1"/>
</dbReference>
<accession>A0A366LUW9</accession>
<evidence type="ECO:0008006" key="4">
    <source>
        <dbReference type="Google" id="ProtNLM"/>
    </source>
</evidence>
<dbReference type="SUPFAM" id="SSF103473">
    <property type="entry name" value="MFS general substrate transporter"/>
    <property type="match status" value="1"/>
</dbReference>
<evidence type="ECO:0000313" key="3">
    <source>
        <dbReference type="Proteomes" id="UP000253303"/>
    </source>
</evidence>
<dbReference type="InterPro" id="IPR036259">
    <property type="entry name" value="MFS_trans_sf"/>
</dbReference>
<evidence type="ECO:0000256" key="1">
    <source>
        <dbReference type="SAM" id="Phobius"/>
    </source>
</evidence>
<evidence type="ECO:0000313" key="2">
    <source>
        <dbReference type="EMBL" id="RBQ17745.1"/>
    </source>
</evidence>
<dbReference type="OrthoDB" id="69054at2"/>
<keyword evidence="1" id="KW-0472">Membrane</keyword>
<dbReference type="Proteomes" id="UP000253303">
    <property type="component" value="Unassembled WGS sequence"/>
</dbReference>
<sequence>MAAEAVGAFVGAAATIRSVPRGWIAMLALPAQAPQTVTLLLAAHPSIILAASALTGAGLSVFAVLWTTALQTRIPAGYLGRVFAVDGLATSGLTPIGYVVAGWLLADLGTNTLAAFAGTALVI</sequence>
<feature type="transmembrane region" description="Helical" evidence="1">
    <location>
        <begin position="82"/>
        <end position="106"/>
    </location>
</feature>
<dbReference type="RefSeq" id="WP_113982841.1">
    <property type="nucleotide sequence ID" value="NZ_QMEY01000010.1"/>
</dbReference>
<comment type="caution">
    <text evidence="2">The sequence shown here is derived from an EMBL/GenBank/DDBJ whole genome shotgun (WGS) entry which is preliminary data.</text>
</comment>
<organism evidence="2 3">
    <name type="scientific">Spongiactinospora rosea</name>
    <dbReference type="NCBI Taxonomy" id="2248750"/>
    <lineage>
        <taxon>Bacteria</taxon>
        <taxon>Bacillati</taxon>
        <taxon>Actinomycetota</taxon>
        <taxon>Actinomycetes</taxon>
        <taxon>Streptosporangiales</taxon>
        <taxon>Streptosporangiaceae</taxon>
        <taxon>Spongiactinospora</taxon>
    </lineage>
</organism>
<keyword evidence="3" id="KW-1185">Reference proteome</keyword>
<name>A0A366LUW9_9ACTN</name>
<proteinExistence type="predicted"/>
<keyword evidence="1" id="KW-1133">Transmembrane helix</keyword>
<keyword evidence="1" id="KW-0812">Transmembrane</keyword>
<dbReference type="EMBL" id="QMEY01000010">
    <property type="protein sequence ID" value="RBQ17745.1"/>
    <property type="molecule type" value="Genomic_DNA"/>
</dbReference>
<gene>
    <name evidence="2" type="ORF">DP939_23040</name>
</gene>